<keyword evidence="3 5" id="KW-1015">Disulfide bond</keyword>
<dbReference type="InterPro" id="IPR000436">
    <property type="entry name" value="Sushi_SCR_CCP_dom"/>
</dbReference>
<dbReference type="AlphaFoldDB" id="A0A443S0T9"/>
<comment type="caution">
    <text evidence="8">The sequence shown here is derived from an EMBL/GenBank/DDBJ whole genome shotgun (WGS) entry which is preliminary data.</text>
</comment>
<evidence type="ECO:0000256" key="6">
    <source>
        <dbReference type="SAM" id="Phobius"/>
    </source>
</evidence>
<dbReference type="InterPro" id="IPR050350">
    <property type="entry name" value="Compl-Cell_Adhes-Reg"/>
</dbReference>
<evidence type="ECO:0000256" key="1">
    <source>
        <dbReference type="ARBA" id="ARBA00022659"/>
    </source>
</evidence>
<dbReference type="Pfam" id="PF00084">
    <property type="entry name" value="Sushi"/>
    <property type="match status" value="2"/>
</dbReference>
<evidence type="ECO:0000256" key="3">
    <source>
        <dbReference type="ARBA" id="ARBA00023157"/>
    </source>
</evidence>
<evidence type="ECO:0000256" key="5">
    <source>
        <dbReference type="PROSITE-ProRule" id="PRU00302"/>
    </source>
</evidence>
<dbReference type="CDD" id="cd00033">
    <property type="entry name" value="CCP"/>
    <property type="match status" value="2"/>
</dbReference>
<gene>
    <name evidence="8" type="ORF">B4U80_11921</name>
</gene>
<name>A0A443S0T9_9ACAR</name>
<evidence type="ECO:0000256" key="4">
    <source>
        <dbReference type="ARBA" id="ARBA00023180"/>
    </source>
</evidence>
<evidence type="ECO:0000313" key="8">
    <source>
        <dbReference type="EMBL" id="RWS21158.1"/>
    </source>
</evidence>
<proteinExistence type="predicted"/>
<dbReference type="VEuPathDB" id="VectorBase:LDEU010882"/>
<evidence type="ECO:0000256" key="2">
    <source>
        <dbReference type="ARBA" id="ARBA00022737"/>
    </source>
</evidence>
<dbReference type="Gene3D" id="2.10.70.10">
    <property type="entry name" value="Complement Module, domain 1"/>
    <property type="match status" value="2"/>
</dbReference>
<keyword evidence="2" id="KW-0677">Repeat</keyword>
<organism evidence="8 9">
    <name type="scientific">Leptotrombidium deliense</name>
    <dbReference type="NCBI Taxonomy" id="299467"/>
    <lineage>
        <taxon>Eukaryota</taxon>
        <taxon>Metazoa</taxon>
        <taxon>Ecdysozoa</taxon>
        <taxon>Arthropoda</taxon>
        <taxon>Chelicerata</taxon>
        <taxon>Arachnida</taxon>
        <taxon>Acari</taxon>
        <taxon>Acariformes</taxon>
        <taxon>Trombidiformes</taxon>
        <taxon>Prostigmata</taxon>
        <taxon>Anystina</taxon>
        <taxon>Parasitengona</taxon>
        <taxon>Trombiculoidea</taxon>
        <taxon>Trombiculidae</taxon>
        <taxon>Leptotrombidium</taxon>
    </lineage>
</organism>
<keyword evidence="6" id="KW-0472">Membrane</keyword>
<dbReference type="Proteomes" id="UP000288716">
    <property type="component" value="Unassembled WGS sequence"/>
</dbReference>
<dbReference type="OrthoDB" id="8961654at2759"/>
<dbReference type="STRING" id="299467.A0A443S0T9"/>
<keyword evidence="9" id="KW-1185">Reference proteome</keyword>
<keyword evidence="6" id="KW-0812">Transmembrane</keyword>
<comment type="caution">
    <text evidence="5">Lacks conserved residue(s) required for the propagation of feature annotation.</text>
</comment>
<dbReference type="PANTHER" id="PTHR19325">
    <property type="entry name" value="COMPLEMENT COMPONENT-RELATED SUSHI DOMAIN-CONTAINING"/>
    <property type="match status" value="1"/>
</dbReference>
<dbReference type="PROSITE" id="PS50923">
    <property type="entry name" value="SUSHI"/>
    <property type="match status" value="1"/>
</dbReference>
<dbReference type="PANTHER" id="PTHR19325:SF575">
    <property type="entry name" value="LOCOMOTION-RELATED PROTEIN HIKARU GENKI"/>
    <property type="match status" value="1"/>
</dbReference>
<reference evidence="8 9" key="1">
    <citation type="journal article" date="2018" name="Gigascience">
        <title>Genomes of trombidid mites reveal novel predicted allergens and laterally-transferred genes associated with secondary metabolism.</title>
        <authorList>
            <person name="Dong X."/>
            <person name="Chaisiri K."/>
            <person name="Xia D."/>
            <person name="Armstrong S.D."/>
            <person name="Fang Y."/>
            <person name="Donnelly M.J."/>
            <person name="Kadowaki T."/>
            <person name="McGarry J.W."/>
            <person name="Darby A.C."/>
            <person name="Makepeace B.L."/>
        </authorList>
    </citation>
    <scope>NUCLEOTIDE SEQUENCE [LARGE SCALE GENOMIC DNA]</scope>
    <source>
        <strain evidence="8">UoL-UT</strain>
    </source>
</reference>
<dbReference type="EMBL" id="NCKV01013432">
    <property type="protein sequence ID" value="RWS21158.1"/>
    <property type="molecule type" value="Genomic_DNA"/>
</dbReference>
<keyword evidence="4" id="KW-0325">Glycoprotein</keyword>
<dbReference type="InterPro" id="IPR035976">
    <property type="entry name" value="Sushi/SCR/CCP_sf"/>
</dbReference>
<accession>A0A443S0T9</accession>
<feature type="domain" description="Sushi" evidence="7">
    <location>
        <begin position="1"/>
        <end position="52"/>
    </location>
</feature>
<keyword evidence="6" id="KW-1133">Transmembrane helix</keyword>
<sequence>MPPNVIAVKKQTEDHPLVYEMRCEKNFILEGSPVIHCNKEGIWDHDLPVCKMDVKTMVNDPPTVEKNIECDANAVAIDPKSGSVSFTKNSTIVGSKAILHCAEGYRPKGKAESECWPNGWSHIGNFEFACTFVECPNTYSIKNGFVQLLKPSKSFDRIHAGSVVSVHCNNDNHMFNKEVILRYCGVSGFWVKSEQQGDKSAKSDLDTICASSNSSIWKAYIFVAVITFGVCLIITAIVVISVILCRKKKRTDRHYQHHSPPSTVHSLAESSHLGYRYQQSENDYNSILYEDTYHLNNFNNAGTIIDNVRSGNRMYQYEYDLRSSKADHSENIYSEPMDAKVKNTENVIYS</sequence>
<evidence type="ECO:0000313" key="9">
    <source>
        <dbReference type="Proteomes" id="UP000288716"/>
    </source>
</evidence>
<dbReference type="SUPFAM" id="SSF57535">
    <property type="entry name" value="Complement control module/SCR domain"/>
    <property type="match status" value="3"/>
</dbReference>
<evidence type="ECO:0000259" key="7">
    <source>
        <dbReference type="PROSITE" id="PS50923"/>
    </source>
</evidence>
<keyword evidence="1 5" id="KW-0768">Sushi</keyword>
<feature type="disulfide bond" evidence="5">
    <location>
        <begin position="23"/>
        <end position="50"/>
    </location>
</feature>
<feature type="transmembrane region" description="Helical" evidence="6">
    <location>
        <begin position="219"/>
        <end position="245"/>
    </location>
</feature>
<protein>
    <recommendedName>
        <fullName evidence="7">Sushi domain-containing protein</fullName>
    </recommendedName>
</protein>
<dbReference type="SMART" id="SM00032">
    <property type="entry name" value="CCP"/>
    <property type="match status" value="3"/>
</dbReference>